<dbReference type="EMBL" id="JACYTO010000001">
    <property type="protein sequence ID" value="MBD8502290.1"/>
    <property type="molecule type" value="Genomic_DNA"/>
</dbReference>
<dbReference type="InterPro" id="IPR007462">
    <property type="entry name" value="COV1-like"/>
</dbReference>
<feature type="transmembrane region" description="Helical" evidence="2">
    <location>
        <begin position="74"/>
        <end position="95"/>
    </location>
</feature>
<gene>
    <name evidence="3" type="ORF">IFO67_05300</name>
</gene>
<protein>
    <submittedName>
        <fullName evidence="3">DUF502 domain-containing protein</fullName>
    </submittedName>
</protein>
<evidence type="ECO:0000313" key="3">
    <source>
        <dbReference type="EMBL" id="MBD8502290.1"/>
    </source>
</evidence>
<dbReference type="RefSeq" id="WP_187717080.1">
    <property type="nucleotide sequence ID" value="NZ_JACTAH010000001.1"/>
</dbReference>
<keyword evidence="4" id="KW-1185">Reference proteome</keyword>
<dbReference type="PANTHER" id="PTHR31876:SF26">
    <property type="entry name" value="PROTEIN LIKE COV 2"/>
    <property type="match status" value="1"/>
</dbReference>
<dbReference type="PANTHER" id="PTHR31876">
    <property type="entry name" value="COV-LIKE PROTEIN 1"/>
    <property type="match status" value="1"/>
</dbReference>
<feature type="region of interest" description="Disordered" evidence="1">
    <location>
        <begin position="211"/>
        <end position="240"/>
    </location>
</feature>
<accession>A0ABR9B7H0</accession>
<evidence type="ECO:0000256" key="1">
    <source>
        <dbReference type="SAM" id="MobiDB-lite"/>
    </source>
</evidence>
<sequence>MTAKSHERIKHTRRYLIVGVLTAAPLWVTWLVFDFLFSQLSKMGIPWVVALARALRGPAPSVADFLLQPLFQSFLGLVFTVLVFYLLGWFATQVIGQRIIDWMERLVQGIPLVAAIYGGTKRFLAAVKEKPAGVQRVVLINFPSEQMKAVGFVTRVIRDESSGEDLAAVYVPTSPNPTSGYIEIVPISQVVSTDWTMDEAMSFVMTGGATSPEQIRFRNPPSVDADALRPEPPAEGAAKG</sequence>
<keyword evidence="2" id="KW-0472">Membrane</keyword>
<keyword evidence="2" id="KW-1133">Transmembrane helix</keyword>
<proteinExistence type="predicted"/>
<reference evidence="4" key="1">
    <citation type="submission" date="2023-07" db="EMBL/GenBank/DDBJ databases">
        <title>Thauera sp. CAU 1555 isolated from sand of Yaerae Beach.</title>
        <authorList>
            <person name="Kim W."/>
        </authorList>
    </citation>
    <scope>NUCLEOTIDE SEQUENCE [LARGE SCALE GENOMIC DNA]</scope>
    <source>
        <strain evidence="4">CAU 1555</strain>
    </source>
</reference>
<evidence type="ECO:0000313" key="4">
    <source>
        <dbReference type="Proteomes" id="UP000603602"/>
    </source>
</evidence>
<dbReference type="Proteomes" id="UP000603602">
    <property type="component" value="Unassembled WGS sequence"/>
</dbReference>
<organism evidence="3 4">
    <name type="scientific">Thauera sedimentorum</name>
    <dbReference type="NCBI Taxonomy" id="2767595"/>
    <lineage>
        <taxon>Bacteria</taxon>
        <taxon>Pseudomonadati</taxon>
        <taxon>Pseudomonadota</taxon>
        <taxon>Betaproteobacteria</taxon>
        <taxon>Rhodocyclales</taxon>
        <taxon>Zoogloeaceae</taxon>
        <taxon>Thauera</taxon>
    </lineage>
</organism>
<dbReference type="Pfam" id="PF04367">
    <property type="entry name" value="DUF502"/>
    <property type="match status" value="1"/>
</dbReference>
<name>A0ABR9B7H0_9RHOO</name>
<keyword evidence="2" id="KW-0812">Transmembrane</keyword>
<comment type="caution">
    <text evidence="3">The sequence shown here is derived from an EMBL/GenBank/DDBJ whole genome shotgun (WGS) entry which is preliminary data.</text>
</comment>
<evidence type="ECO:0000256" key="2">
    <source>
        <dbReference type="SAM" id="Phobius"/>
    </source>
</evidence>
<feature type="transmembrane region" description="Helical" evidence="2">
    <location>
        <begin position="15"/>
        <end position="33"/>
    </location>
</feature>